<feature type="domain" description="ABC3 transporter permease C-terminal" evidence="7">
    <location>
        <begin position="63"/>
        <end position="173"/>
    </location>
</feature>
<proteinExistence type="inferred from homology"/>
<evidence type="ECO:0000313" key="9">
    <source>
        <dbReference type="EMBL" id="MEI4830810.1"/>
    </source>
</evidence>
<keyword evidence="4 6" id="KW-1133">Transmembrane helix</keyword>
<dbReference type="EMBL" id="JBAWSV010000001">
    <property type="protein sequence ID" value="MEI4828851.1"/>
    <property type="molecule type" value="Genomic_DNA"/>
</dbReference>
<evidence type="ECO:0000256" key="5">
    <source>
        <dbReference type="ARBA" id="ARBA00023136"/>
    </source>
</evidence>
<dbReference type="PANTHER" id="PTHR46795">
    <property type="entry name" value="ABC TRANSPORTER PERMEASE-RELATED-RELATED"/>
    <property type="match status" value="1"/>
</dbReference>
<keyword evidence="3 6" id="KW-0812">Transmembrane</keyword>
<accession>A0ABU8FXR4</accession>
<dbReference type="InterPro" id="IPR003838">
    <property type="entry name" value="ABC3_permease_C"/>
</dbReference>
<dbReference type="InterPro" id="IPR052536">
    <property type="entry name" value="ABC-4_Integral_Memb_Prot"/>
</dbReference>
<keyword evidence="5 6" id="KW-0472">Membrane</keyword>
<dbReference type="PIRSF" id="PIRSF018968">
    <property type="entry name" value="ABC_permease_BceB"/>
    <property type="match status" value="1"/>
</dbReference>
<comment type="caution">
    <text evidence="9">The sequence shown here is derived from an EMBL/GenBank/DDBJ whole genome shotgun (WGS) entry which is preliminary data.</text>
</comment>
<keyword evidence="10" id="KW-1185">Reference proteome</keyword>
<evidence type="ECO:0000256" key="2">
    <source>
        <dbReference type="ARBA" id="ARBA00022475"/>
    </source>
</evidence>
<keyword evidence="6" id="KW-0813">Transport</keyword>
<dbReference type="InterPro" id="IPR027022">
    <property type="entry name" value="ABC_permease_BceB-typ"/>
</dbReference>
<name>A0ABU8FXR4_9BACI</name>
<keyword evidence="2 6" id="KW-1003">Cell membrane</keyword>
<evidence type="ECO:0000256" key="1">
    <source>
        <dbReference type="ARBA" id="ARBA00004651"/>
    </source>
</evidence>
<feature type="transmembrane region" description="Helical" evidence="6">
    <location>
        <begin position="104"/>
        <end position="135"/>
    </location>
</feature>
<sequence>MTFSQLAFKNVSRNIRAYAAYFLSSAFSVMIFFLYALFIYHPDIYGSKEFPGAVRQGMLVAEYIIYFFSFFFIFYSVSSFLKVRNKEFGIFVIHGITKRQLIQMIFFENMIVGISALISGIAFGCLFGKLFFMLASTVMNLKSLPFYMPWQAMKLTAIVFLTLFFIVAFMTSLFVQSKKVIALLKGNKKPKPEPKASILLSIVAASLIAIGYILSMAATPGTIMFLLLPVSTIVIIGTYFLYSQLSVFIIRFLKQWKHIYWKKTNLLSFSMLAYRMKDNARMFFMVTIVSTVAFCAIGTFAAFLEAQKDETMNNIPFAFSLMTYNEHQAQKEQYEKEIEATFQKEKIIYKKVSAKLSFQAISNQTQPAVIMSQADYNTFAKQLDYEMVALTGKEIARVPSFGQSNFIDTSKESDVTLQGSGTQLHVSHVLQHNIFSGAVFPGQILVVSNEMKQLITEGQKTVSYTAYEVKNWEETTQVAEQLEKQINQKGQYEFSSRITTYNEIKQMTSIILFIGLFVGVIFYLSAVSFLYFRLFTDLETDKQYYQSLMKLGMGGDELKIIMTVQMGVLFFIPILIAVLHTSVALMTLQKLFLSEILRSSLIVMGVFLFVHTCYFLLLRKRYFLQLKKQIMR</sequence>
<organism evidence="9 10">
    <name type="scientific">Bacillus yunxiaonensis</name>
    <dbReference type="NCBI Taxonomy" id="3127665"/>
    <lineage>
        <taxon>Bacteria</taxon>
        <taxon>Bacillati</taxon>
        <taxon>Bacillota</taxon>
        <taxon>Bacilli</taxon>
        <taxon>Bacillales</taxon>
        <taxon>Bacillaceae</taxon>
        <taxon>Bacillus</taxon>
    </lineage>
</organism>
<evidence type="ECO:0000313" key="10">
    <source>
        <dbReference type="Proteomes" id="UP001367922"/>
    </source>
</evidence>
<dbReference type="PANTHER" id="PTHR46795:SF2">
    <property type="entry name" value="ABC TRANSPORTER, PERMEASE PROTEIN"/>
    <property type="match status" value="1"/>
</dbReference>
<gene>
    <name evidence="8" type="ORF">WAX78_05225</name>
    <name evidence="9" type="ORF">WAX78_15270</name>
</gene>
<dbReference type="Pfam" id="PF02687">
    <property type="entry name" value="FtsX"/>
    <property type="match status" value="1"/>
</dbReference>
<evidence type="ECO:0000259" key="7">
    <source>
        <dbReference type="Pfam" id="PF02687"/>
    </source>
</evidence>
<reference evidence="9 10" key="1">
    <citation type="submission" date="2024-01" db="EMBL/GenBank/DDBJ databases">
        <title>Seven novel Bacillus-like species.</title>
        <authorList>
            <person name="Liu G."/>
        </authorList>
    </citation>
    <scope>NUCLEOTIDE SEQUENCE [LARGE SCALE GENOMIC DNA]</scope>
    <source>
        <strain evidence="9 10">FJAT-53711</strain>
    </source>
</reference>
<feature type="transmembrane region" description="Helical" evidence="6">
    <location>
        <begin position="155"/>
        <end position="175"/>
    </location>
</feature>
<dbReference type="RefSeq" id="WP_336481202.1">
    <property type="nucleotide sequence ID" value="NZ_JBAWSV010000001.1"/>
</dbReference>
<evidence type="ECO:0000256" key="4">
    <source>
        <dbReference type="ARBA" id="ARBA00022989"/>
    </source>
</evidence>
<dbReference type="EMBL" id="JBAWSV010000005">
    <property type="protein sequence ID" value="MEI4830810.1"/>
    <property type="molecule type" value="Genomic_DNA"/>
</dbReference>
<comment type="similarity">
    <text evidence="6">Belongs to the ABC-4 integral membrane protein family.</text>
</comment>
<comment type="subcellular location">
    <subcellularLocation>
        <location evidence="1 6">Cell membrane</location>
        <topology evidence="1 6">Multi-pass membrane protein</topology>
    </subcellularLocation>
</comment>
<protein>
    <submittedName>
        <fullName evidence="9">ABC transporter permease</fullName>
    </submittedName>
</protein>
<feature type="transmembrane region" description="Helical" evidence="6">
    <location>
        <begin position="223"/>
        <end position="253"/>
    </location>
</feature>
<feature type="transmembrane region" description="Helical" evidence="6">
    <location>
        <begin position="196"/>
        <end position="217"/>
    </location>
</feature>
<feature type="transmembrane region" description="Helical" evidence="6">
    <location>
        <begin position="60"/>
        <end position="83"/>
    </location>
</feature>
<evidence type="ECO:0000313" key="8">
    <source>
        <dbReference type="EMBL" id="MEI4828851.1"/>
    </source>
</evidence>
<feature type="transmembrane region" description="Helical" evidence="6">
    <location>
        <begin position="600"/>
        <end position="618"/>
    </location>
</feature>
<evidence type="ECO:0000256" key="6">
    <source>
        <dbReference type="PIRNR" id="PIRNR018968"/>
    </source>
</evidence>
<evidence type="ECO:0000256" key="3">
    <source>
        <dbReference type="ARBA" id="ARBA00022692"/>
    </source>
</evidence>
<feature type="transmembrane region" description="Helical" evidence="6">
    <location>
        <begin position="568"/>
        <end position="588"/>
    </location>
</feature>
<feature type="transmembrane region" description="Helical" evidence="6">
    <location>
        <begin position="282"/>
        <end position="304"/>
    </location>
</feature>
<feature type="transmembrane region" description="Helical" evidence="6">
    <location>
        <begin position="510"/>
        <end position="532"/>
    </location>
</feature>
<dbReference type="Proteomes" id="UP001367922">
    <property type="component" value="Unassembled WGS sequence"/>
</dbReference>
<feature type="transmembrane region" description="Helical" evidence="6">
    <location>
        <begin position="20"/>
        <end position="40"/>
    </location>
</feature>